<organism evidence="17 18">
    <name type="scientific">Planococcus rifietoensis</name>
    <dbReference type="NCBI Taxonomy" id="200991"/>
    <lineage>
        <taxon>Bacteria</taxon>
        <taxon>Bacillati</taxon>
        <taxon>Bacillota</taxon>
        <taxon>Bacilli</taxon>
        <taxon>Bacillales</taxon>
        <taxon>Caryophanaceae</taxon>
        <taxon>Planococcus</taxon>
    </lineage>
</organism>
<sequence>MSRSAARITAIGSYVPEKRLTNLDLEQLVETNDEWILQRTGIRERRIAGEHEFTSDISVSAVQDLAERYGKSFDDVDLIIACTMTPDFKTPSVAAMVQAKLNIPNAGAIDLNAACAGFSYGLQMANGLITSGLHKKILVIGAETFSKILDYGDRSTCILFGDGGGAVLVEHDADNPSFVESHMGTNGALANNLYCTDLAGEMFGEDLAARNVVWQNGREVYKWAVNTVPKGVNALMEKAGVAPSDVDWFVPHSANLRIIESICTRSGLSLDKTVYSLEYYGNTSAGSIPLSLAEGVKDGRIKAGDQLLLYGFGGGLTHAGMLVKWSI</sequence>
<dbReference type="Pfam" id="PF08541">
    <property type="entry name" value="ACP_syn_III_C"/>
    <property type="match status" value="1"/>
</dbReference>
<dbReference type="CDD" id="cd00830">
    <property type="entry name" value="KAS_III"/>
    <property type="match status" value="1"/>
</dbReference>
<dbReference type="STRING" id="200991.AUC31_12060"/>
<dbReference type="InterPro" id="IPR013751">
    <property type="entry name" value="ACP_syn_III_N"/>
</dbReference>
<dbReference type="AlphaFoldDB" id="A0A0U2YMM4"/>
<evidence type="ECO:0000256" key="13">
    <source>
        <dbReference type="ARBA" id="ARBA00052985"/>
    </source>
</evidence>
<name>A0A0U2YMM4_9BACL</name>
<keyword evidence="6 14" id="KW-0276">Fatty acid metabolism</keyword>
<evidence type="ECO:0000313" key="17">
    <source>
        <dbReference type="EMBL" id="ALS75882.1"/>
    </source>
</evidence>
<dbReference type="InterPro" id="IPR013747">
    <property type="entry name" value="ACP_syn_III_C"/>
</dbReference>
<gene>
    <name evidence="14" type="primary">fabH</name>
    <name evidence="17" type="ORF">AUC31_12060</name>
</gene>
<keyword evidence="7 14" id="KW-0443">Lipid metabolism</keyword>
<evidence type="ECO:0000259" key="15">
    <source>
        <dbReference type="Pfam" id="PF08541"/>
    </source>
</evidence>
<comment type="catalytic activity">
    <reaction evidence="13">
        <text>3-methylbutanoyl-CoA + malonyl-[ACP] + H(+) = 5-methyl-3-oxohexanoyl-[ACP] + CO2 + CoA</text>
        <dbReference type="Rhea" id="RHEA:42272"/>
        <dbReference type="Rhea" id="RHEA-COMP:9623"/>
        <dbReference type="Rhea" id="RHEA-COMP:9941"/>
        <dbReference type="ChEBI" id="CHEBI:15378"/>
        <dbReference type="ChEBI" id="CHEBI:16526"/>
        <dbReference type="ChEBI" id="CHEBI:57287"/>
        <dbReference type="ChEBI" id="CHEBI:57345"/>
        <dbReference type="ChEBI" id="CHEBI:78449"/>
        <dbReference type="ChEBI" id="CHEBI:78822"/>
        <dbReference type="EC" id="2.3.1.300"/>
    </reaction>
    <physiologicalReaction direction="left-to-right" evidence="13">
        <dbReference type="Rhea" id="RHEA:42273"/>
    </physiologicalReaction>
</comment>
<dbReference type="GO" id="GO:0004315">
    <property type="term" value="F:3-oxoacyl-[acyl-carrier-protein] synthase activity"/>
    <property type="evidence" value="ECO:0007669"/>
    <property type="project" value="InterPro"/>
</dbReference>
<evidence type="ECO:0000256" key="11">
    <source>
        <dbReference type="ARBA" id="ARBA00052407"/>
    </source>
</evidence>
<evidence type="ECO:0000256" key="3">
    <source>
        <dbReference type="ARBA" id="ARBA00022490"/>
    </source>
</evidence>
<dbReference type="NCBIfam" id="NF006829">
    <property type="entry name" value="PRK09352.1"/>
    <property type="match status" value="1"/>
</dbReference>
<comment type="subcellular location">
    <subcellularLocation>
        <location evidence="14">Cytoplasm</location>
    </subcellularLocation>
</comment>
<feature type="domain" description="Beta-ketoacyl-[acyl-carrier-protein] synthase III N-terminal" evidence="16">
    <location>
        <begin position="109"/>
        <end position="187"/>
    </location>
</feature>
<evidence type="ECO:0000256" key="7">
    <source>
        <dbReference type="ARBA" id="ARBA00023098"/>
    </source>
</evidence>
<keyword evidence="3 14" id="KW-0963">Cytoplasm</keyword>
<feature type="active site" evidence="14">
    <location>
        <position position="282"/>
    </location>
</feature>
<evidence type="ECO:0000256" key="2">
    <source>
        <dbReference type="ARBA" id="ARBA00008642"/>
    </source>
</evidence>
<dbReference type="EC" id="2.3.1.180" evidence="14"/>
<keyword evidence="18" id="KW-1185">Reference proteome</keyword>
<dbReference type="GO" id="GO:0006633">
    <property type="term" value="P:fatty acid biosynthetic process"/>
    <property type="evidence" value="ECO:0007669"/>
    <property type="project" value="UniProtKB-UniRule"/>
</dbReference>
<dbReference type="SUPFAM" id="SSF53901">
    <property type="entry name" value="Thiolase-like"/>
    <property type="match status" value="1"/>
</dbReference>
<comment type="similarity">
    <text evidence="2 14">Belongs to the thiolase-like superfamily. FabH family.</text>
</comment>
<dbReference type="FunFam" id="3.40.47.10:FF:000004">
    <property type="entry name" value="3-oxoacyl-[acyl-carrier-protein] synthase 3"/>
    <property type="match status" value="1"/>
</dbReference>
<dbReference type="GO" id="GO:0044550">
    <property type="term" value="P:secondary metabolite biosynthetic process"/>
    <property type="evidence" value="ECO:0007669"/>
    <property type="project" value="TreeGrafter"/>
</dbReference>
<comment type="subunit">
    <text evidence="14">Homodimer.</text>
</comment>
<dbReference type="InterPro" id="IPR004655">
    <property type="entry name" value="FabH"/>
</dbReference>
<reference evidence="17" key="1">
    <citation type="submission" date="2016-01" db="EMBL/GenBank/DDBJ databases">
        <title>Complete genome of Planococcus rifietoensis type strain M8.</title>
        <authorList>
            <person name="See-Too W.S."/>
        </authorList>
    </citation>
    <scope>NUCLEOTIDE SEQUENCE [LARGE SCALE GENOMIC DNA]</scope>
    <source>
        <strain evidence="17">M8</strain>
    </source>
</reference>
<evidence type="ECO:0000256" key="4">
    <source>
        <dbReference type="ARBA" id="ARBA00022516"/>
    </source>
</evidence>
<evidence type="ECO:0000256" key="9">
    <source>
        <dbReference type="ARBA" id="ARBA00023315"/>
    </source>
</evidence>
<comment type="function">
    <text evidence="14">Catalyzes the condensation reaction of fatty acid synthesis by the addition to an acyl acceptor of two carbons from malonyl-ACP. Catalyzes the first condensation reaction which initiates fatty acid synthesis and may therefore play a role in governing the total rate of fatty acid production. Possesses both acetoacetyl-ACP synthase and acetyl transacylase activities. Its substrate specificity determines the biosynthesis of branched-chain and/or straight-chain of fatty acids.</text>
</comment>
<dbReference type="EMBL" id="CP013659">
    <property type="protein sequence ID" value="ALS75882.1"/>
    <property type="molecule type" value="Genomic_DNA"/>
</dbReference>
<dbReference type="RefSeq" id="WP_058382585.1">
    <property type="nucleotide sequence ID" value="NZ_CP013659.2"/>
</dbReference>
<accession>A0A0U2YMM4</accession>
<dbReference type="InterPro" id="IPR016039">
    <property type="entry name" value="Thiolase-like"/>
</dbReference>
<comment type="pathway">
    <text evidence="1 14">Lipid metabolism; fatty acid biosynthesis.</text>
</comment>
<dbReference type="UniPathway" id="UPA00094"/>
<evidence type="ECO:0000256" key="10">
    <source>
        <dbReference type="ARBA" id="ARBA00051096"/>
    </source>
</evidence>
<dbReference type="NCBIfam" id="TIGR00747">
    <property type="entry name" value="fabH"/>
    <property type="match status" value="1"/>
</dbReference>
<protein>
    <recommendedName>
        <fullName evidence="14">Beta-ketoacyl-[acyl-carrier-protein] synthase III</fullName>
        <shortName evidence="14">Beta-ketoacyl-ACP synthase III</shortName>
        <shortName evidence="14">KAS III</shortName>
        <ecNumber evidence="14">2.3.1.180</ecNumber>
    </recommendedName>
    <alternativeName>
        <fullName evidence="14">3-oxoacyl-[acyl-carrier-protein] synthase 3</fullName>
    </alternativeName>
    <alternativeName>
        <fullName evidence="14">3-oxoacyl-[acyl-carrier-protein] synthase III</fullName>
    </alternativeName>
</protein>
<dbReference type="Pfam" id="PF08545">
    <property type="entry name" value="ACP_syn_III"/>
    <property type="match status" value="1"/>
</dbReference>
<evidence type="ECO:0000256" key="1">
    <source>
        <dbReference type="ARBA" id="ARBA00005194"/>
    </source>
</evidence>
<evidence type="ECO:0000256" key="12">
    <source>
        <dbReference type="ARBA" id="ARBA00052467"/>
    </source>
</evidence>
<keyword evidence="5 14" id="KW-0808">Transferase</keyword>
<dbReference type="Gene3D" id="3.40.47.10">
    <property type="match status" value="1"/>
</dbReference>
<keyword evidence="9 14" id="KW-0012">Acyltransferase</keyword>
<dbReference type="PANTHER" id="PTHR34069:SF2">
    <property type="entry name" value="BETA-KETOACYL-[ACYL-CARRIER-PROTEIN] SYNTHASE III"/>
    <property type="match status" value="1"/>
</dbReference>
<keyword evidence="4 14" id="KW-0444">Lipid biosynthesis</keyword>
<dbReference type="HAMAP" id="MF_01815">
    <property type="entry name" value="FabH"/>
    <property type="match status" value="1"/>
</dbReference>
<dbReference type="GO" id="GO:0005737">
    <property type="term" value="C:cytoplasm"/>
    <property type="evidence" value="ECO:0007669"/>
    <property type="project" value="UniProtKB-SubCell"/>
</dbReference>
<evidence type="ECO:0000256" key="14">
    <source>
        <dbReference type="HAMAP-Rule" id="MF_01815"/>
    </source>
</evidence>
<keyword evidence="8 14" id="KW-0275">Fatty acid biosynthesis</keyword>
<evidence type="ECO:0000256" key="6">
    <source>
        <dbReference type="ARBA" id="ARBA00022832"/>
    </source>
</evidence>
<dbReference type="PANTHER" id="PTHR34069">
    <property type="entry name" value="3-OXOACYL-[ACYL-CARRIER-PROTEIN] SYNTHASE 3"/>
    <property type="match status" value="1"/>
</dbReference>
<dbReference type="KEGG" id="prt:AUC31_12060"/>
<evidence type="ECO:0000259" key="16">
    <source>
        <dbReference type="Pfam" id="PF08545"/>
    </source>
</evidence>
<comment type="catalytic activity">
    <reaction evidence="10">
        <text>malonyl-[ACP] + acetyl-CoA + H(+) = 3-oxobutanoyl-[ACP] + CO2 + CoA</text>
        <dbReference type="Rhea" id="RHEA:12080"/>
        <dbReference type="Rhea" id="RHEA-COMP:9623"/>
        <dbReference type="Rhea" id="RHEA-COMP:9625"/>
        <dbReference type="ChEBI" id="CHEBI:15378"/>
        <dbReference type="ChEBI" id="CHEBI:16526"/>
        <dbReference type="ChEBI" id="CHEBI:57287"/>
        <dbReference type="ChEBI" id="CHEBI:57288"/>
        <dbReference type="ChEBI" id="CHEBI:78449"/>
        <dbReference type="ChEBI" id="CHEBI:78450"/>
        <dbReference type="EC" id="2.3.1.180"/>
    </reaction>
    <physiologicalReaction direction="left-to-right" evidence="10">
        <dbReference type="Rhea" id="RHEA:12081"/>
    </physiologicalReaction>
</comment>
<evidence type="ECO:0000313" key="18">
    <source>
        <dbReference type="Proteomes" id="UP000067683"/>
    </source>
</evidence>
<dbReference type="Proteomes" id="UP000067683">
    <property type="component" value="Chromosome"/>
</dbReference>
<evidence type="ECO:0000256" key="8">
    <source>
        <dbReference type="ARBA" id="ARBA00023160"/>
    </source>
</evidence>
<evidence type="ECO:0000256" key="5">
    <source>
        <dbReference type="ARBA" id="ARBA00022679"/>
    </source>
</evidence>
<proteinExistence type="inferred from homology"/>
<comment type="domain">
    <text evidence="14">The last Arg residue of the ACP-binding site is essential for the weak association between ACP/AcpP and FabH.</text>
</comment>
<feature type="domain" description="Beta-ketoacyl-[acyl-carrier-protein] synthase III C-terminal" evidence="15">
    <location>
        <begin position="236"/>
        <end position="325"/>
    </location>
</feature>
<comment type="catalytic activity">
    <reaction evidence="12">
        <text>2-methylpropanoyl-CoA + malonyl-[ACP] + H(+) = 4-methyl-3-oxopentanoyl-[ACP] + CO2 + CoA</text>
        <dbReference type="Rhea" id="RHEA:42268"/>
        <dbReference type="Rhea" id="RHEA-COMP:9623"/>
        <dbReference type="Rhea" id="RHEA-COMP:9940"/>
        <dbReference type="ChEBI" id="CHEBI:15378"/>
        <dbReference type="ChEBI" id="CHEBI:16526"/>
        <dbReference type="ChEBI" id="CHEBI:57287"/>
        <dbReference type="ChEBI" id="CHEBI:57338"/>
        <dbReference type="ChEBI" id="CHEBI:78449"/>
        <dbReference type="ChEBI" id="CHEBI:78820"/>
        <dbReference type="EC" id="2.3.1.300"/>
    </reaction>
    <physiologicalReaction direction="left-to-right" evidence="12">
        <dbReference type="Rhea" id="RHEA:42269"/>
    </physiologicalReaction>
</comment>
<feature type="region of interest" description="ACP-binding" evidence="14">
    <location>
        <begin position="253"/>
        <end position="257"/>
    </location>
</feature>
<feature type="active site" evidence="14">
    <location>
        <position position="115"/>
    </location>
</feature>
<comment type="catalytic activity">
    <reaction evidence="11">
        <text>(2S)-2-methylbutanoyl-CoA + malonyl-[ACP] + H(+) = (4S)-4-methyl-3-oxohexanoyl-[ACP] + CO2 + CoA</text>
        <dbReference type="Rhea" id="RHEA:42276"/>
        <dbReference type="Rhea" id="RHEA-COMP:9623"/>
        <dbReference type="Rhea" id="RHEA-COMP:17148"/>
        <dbReference type="ChEBI" id="CHEBI:15378"/>
        <dbReference type="ChEBI" id="CHEBI:16526"/>
        <dbReference type="ChEBI" id="CHEBI:57287"/>
        <dbReference type="ChEBI" id="CHEBI:78449"/>
        <dbReference type="ChEBI" id="CHEBI:88166"/>
        <dbReference type="ChEBI" id="CHEBI:167462"/>
        <dbReference type="EC" id="2.3.1.300"/>
    </reaction>
    <physiologicalReaction direction="left-to-right" evidence="11">
        <dbReference type="Rhea" id="RHEA:42277"/>
    </physiologicalReaction>
</comment>
<dbReference type="OrthoDB" id="9815506at2"/>
<keyword evidence="14" id="KW-0511">Multifunctional enzyme</keyword>
<feature type="active site" evidence="14">
    <location>
        <position position="252"/>
    </location>
</feature>
<dbReference type="GO" id="GO:0033818">
    <property type="term" value="F:beta-ketoacyl-acyl-carrier-protein synthase III activity"/>
    <property type="evidence" value="ECO:0007669"/>
    <property type="project" value="UniProtKB-UniRule"/>
</dbReference>